<evidence type="ECO:0000256" key="1">
    <source>
        <dbReference type="ARBA" id="ARBA00000971"/>
    </source>
</evidence>
<reference evidence="10" key="1">
    <citation type="submission" date="2020-08" db="EMBL/GenBank/DDBJ databases">
        <title>Genome public.</title>
        <authorList>
            <person name="Liu C."/>
            <person name="Sun Q."/>
        </authorList>
    </citation>
    <scope>NUCLEOTIDE SEQUENCE</scope>
    <source>
        <strain evidence="10">NSJ-55</strain>
    </source>
</reference>
<dbReference type="EMBL" id="JACOPF010000002">
    <property type="protein sequence ID" value="MBC5689540.1"/>
    <property type="molecule type" value="Genomic_DNA"/>
</dbReference>
<keyword evidence="3" id="KW-0132">Cell division</keyword>
<dbReference type="GO" id="GO:0051301">
    <property type="term" value="P:cell division"/>
    <property type="evidence" value="ECO:0007669"/>
    <property type="project" value="UniProtKB-KW"/>
</dbReference>
<comment type="caution">
    <text evidence="10">The sequence shown here is derived from an EMBL/GenBank/DDBJ whole genome shotgun (WGS) entry which is preliminary data.</text>
</comment>
<feature type="signal peptide" evidence="8">
    <location>
        <begin position="1"/>
        <end position="19"/>
    </location>
</feature>
<dbReference type="NCBIfam" id="TIGR00115">
    <property type="entry name" value="tig"/>
    <property type="match status" value="1"/>
</dbReference>
<proteinExistence type="predicted"/>
<dbReference type="Pfam" id="PF05698">
    <property type="entry name" value="Trigger_C"/>
    <property type="match status" value="1"/>
</dbReference>
<keyword evidence="4 7" id="KW-0697">Rotamase</keyword>
<protein>
    <recommendedName>
        <fullName evidence="7">peptidylprolyl isomerase</fullName>
        <ecNumber evidence="7">5.2.1.8</ecNumber>
    </recommendedName>
</protein>
<dbReference type="InterPro" id="IPR005215">
    <property type="entry name" value="Trig_fac"/>
</dbReference>
<organism evidence="10 11">
    <name type="scientific">Mediterraneibacter hominis</name>
    <dbReference type="NCBI Taxonomy" id="2763054"/>
    <lineage>
        <taxon>Bacteria</taxon>
        <taxon>Bacillati</taxon>
        <taxon>Bacillota</taxon>
        <taxon>Clostridia</taxon>
        <taxon>Lachnospirales</taxon>
        <taxon>Lachnospiraceae</taxon>
        <taxon>Mediterraneibacter</taxon>
    </lineage>
</organism>
<evidence type="ECO:0000313" key="10">
    <source>
        <dbReference type="EMBL" id="MBC5689540.1"/>
    </source>
</evidence>
<evidence type="ECO:0000259" key="9">
    <source>
        <dbReference type="PROSITE" id="PS50059"/>
    </source>
</evidence>
<evidence type="ECO:0000256" key="2">
    <source>
        <dbReference type="ARBA" id="ARBA00004496"/>
    </source>
</evidence>
<evidence type="ECO:0000256" key="3">
    <source>
        <dbReference type="ARBA" id="ARBA00022618"/>
    </source>
</evidence>
<dbReference type="InterPro" id="IPR046357">
    <property type="entry name" value="PPIase_dom_sf"/>
</dbReference>
<dbReference type="SUPFAM" id="SSF54534">
    <property type="entry name" value="FKBP-like"/>
    <property type="match status" value="1"/>
</dbReference>
<dbReference type="Gene3D" id="1.10.3120.10">
    <property type="entry name" value="Trigger factor, C-terminal domain"/>
    <property type="match status" value="1"/>
</dbReference>
<dbReference type="GO" id="GO:0005737">
    <property type="term" value="C:cytoplasm"/>
    <property type="evidence" value="ECO:0007669"/>
    <property type="project" value="UniProtKB-SubCell"/>
</dbReference>
<dbReference type="InterPro" id="IPR027304">
    <property type="entry name" value="Trigger_fact/SurA_dom_sf"/>
</dbReference>
<keyword evidence="8" id="KW-0732">Signal</keyword>
<evidence type="ECO:0000256" key="8">
    <source>
        <dbReference type="SAM" id="SignalP"/>
    </source>
</evidence>
<keyword evidence="6" id="KW-0131">Cell cycle</keyword>
<dbReference type="Pfam" id="PF00254">
    <property type="entry name" value="FKBP_C"/>
    <property type="match status" value="1"/>
</dbReference>
<dbReference type="GO" id="GO:0003755">
    <property type="term" value="F:peptidyl-prolyl cis-trans isomerase activity"/>
    <property type="evidence" value="ECO:0007669"/>
    <property type="project" value="UniProtKB-KW"/>
</dbReference>
<evidence type="ECO:0000313" key="11">
    <source>
        <dbReference type="Proteomes" id="UP000652477"/>
    </source>
</evidence>
<accession>A0A923LJQ4</accession>
<evidence type="ECO:0000256" key="7">
    <source>
        <dbReference type="PROSITE-ProRule" id="PRU00277"/>
    </source>
</evidence>
<comment type="catalytic activity">
    <reaction evidence="1 7">
        <text>[protein]-peptidylproline (omega=180) = [protein]-peptidylproline (omega=0)</text>
        <dbReference type="Rhea" id="RHEA:16237"/>
        <dbReference type="Rhea" id="RHEA-COMP:10747"/>
        <dbReference type="Rhea" id="RHEA-COMP:10748"/>
        <dbReference type="ChEBI" id="CHEBI:83833"/>
        <dbReference type="ChEBI" id="CHEBI:83834"/>
        <dbReference type="EC" id="5.2.1.8"/>
    </reaction>
</comment>
<dbReference type="PROSITE" id="PS50059">
    <property type="entry name" value="FKBP_PPIASE"/>
    <property type="match status" value="1"/>
</dbReference>
<keyword evidence="11" id="KW-1185">Reference proteome</keyword>
<name>A0A923LJQ4_9FIRM</name>
<dbReference type="InterPro" id="IPR008880">
    <property type="entry name" value="Trigger_fac_C"/>
</dbReference>
<dbReference type="RefSeq" id="WP_186876205.1">
    <property type="nucleotide sequence ID" value="NZ_JACOPF010000002.1"/>
</dbReference>
<sequence length="360" mass="40087">MKKKVIAVMISLMLTASLAGCSGEISNDYITITQYKDLEVPQVESTEITEEKIENVINSNLELAATKESVTDRAAQEGDTVNMDYTGTIEGVAFEGGTASGATIELGENSGYIGATGDYEGFADQIVGHNIGEEFDITVQFPEDYTAEMAGKVADFHIKINEIYQMKTPELTDEWVQENSEESKTVEEYKKEIKKQLEEENTESVDGELENAVMEVFLEKVEVKKYPKGAVEEQVQEVKEYYTSIAGAYGMEFGDFLANYMNGMTEEEFNEQAEKAAQNTVKRNEAVKLLAEKKHLEPSEEEYEKEIEKYAEEAGAADVEAFKEQYGEDTLKLAILTEKVAEYLADNCIQVESSDTEGAE</sequence>
<dbReference type="Proteomes" id="UP000652477">
    <property type="component" value="Unassembled WGS sequence"/>
</dbReference>
<dbReference type="GO" id="GO:0015031">
    <property type="term" value="P:protein transport"/>
    <property type="evidence" value="ECO:0007669"/>
    <property type="project" value="InterPro"/>
</dbReference>
<dbReference type="GO" id="GO:0006457">
    <property type="term" value="P:protein folding"/>
    <property type="evidence" value="ECO:0007669"/>
    <property type="project" value="InterPro"/>
</dbReference>
<evidence type="ECO:0000256" key="5">
    <source>
        <dbReference type="ARBA" id="ARBA00023235"/>
    </source>
</evidence>
<dbReference type="SUPFAM" id="SSF109998">
    <property type="entry name" value="Triger factor/SurA peptide-binding domain-like"/>
    <property type="match status" value="1"/>
</dbReference>
<evidence type="ECO:0000256" key="6">
    <source>
        <dbReference type="ARBA" id="ARBA00023306"/>
    </source>
</evidence>
<dbReference type="AlphaFoldDB" id="A0A923LJQ4"/>
<keyword evidence="5 7" id="KW-0413">Isomerase</keyword>
<comment type="subcellular location">
    <subcellularLocation>
        <location evidence="2">Cytoplasm</location>
    </subcellularLocation>
</comment>
<feature type="chain" id="PRO_5039301963" description="peptidylprolyl isomerase" evidence="8">
    <location>
        <begin position="20"/>
        <end position="360"/>
    </location>
</feature>
<gene>
    <name evidence="10" type="primary">tig</name>
    <name evidence="10" type="ORF">H8S37_11480</name>
</gene>
<dbReference type="InterPro" id="IPR037041">
    <property type="entry name" value="Trigger_fac_C_sf"/>
</dbReference>
<dbReference type="EC" id="5.2.1.8" evidence="7"/>
<evidence type="ECO:0000256" key="4">
    <source>
        <dbReference type="ARBA" id="ARBA00023110"/>
    </source>
</evidence>
<dbReference type="InterPro" id="IPR001179">
    <property type="entry name" value="PPIase_FKBP_dom"/>
</dbReference>
<feature type="domain" description="PPIase FKBP-type" evidence="9">
    <location>
        <begin position="78"/>
        <end position="172"/>
    </location>
</feature>
<dbReference type="PROSITE" id="PS51257">
    <property type="entry name" value="PROKAR_LIPOPROTEIN"/>
    <property type="match status" value="1"/>
</dbReference>
<dbReference type="Gene3D" id="3.10.50.40">
    <property type="match status" value="1"/>
</dbReference>